<dbReference type="GO" id="GO:0016829">
    <property type="term" value="F:lyase activity"/>
    <property type="evidence" value="ECO:0007669"/>
    <property type="project" value="InterPro"/>
</dbReference>
<dbReference type="PANTHER" id="PTHR16943">
    <property type="entry name" value="2-METHYLCITRATE DEHYDRATASE-RELATED"/>
    <property type="match status" value="1"/>
</dbReference>
<comment type="similarity">
    <text evidence="1">Belongs to the PrpD family.</text>
</comment>
<dbReference type="AlphaFoldDB" id="A0A369T9L7"/>
<dbReference type="InterPro" id="IPR045337">
    <property type="entry name" value="MmgE_PrpD_C"/>
</dbReference>
<proteinExistence type="inferred from homology"/>
<name>A0A369T9L7_9PROT</name>
<dbReference type="InterPro" id="IPR005656">
    <property type="entry name" value="MmgE_PrpD"/>
</dbReference>
<protein>
    <submittedName>
        <fullName evidence="4">MmgE/PrpD family protein</fullName>
    </submittedName>
</protein>
<accession>A0A369T9L7</accession>
<organism evidence="4 5">
    <name type="scientific">Ferruginivarius sediminum</name>
    <dbReference type="NCBI Taxonomy" id="2661937"/>
    <lineage>
        <taxon>Bacteria</taxon>
        <taxon>Pseudomonadati</taxon>
        <taxon>Pseudomonadota</taxon>
        <taxon>Alphaproteobacteria</taxon>
        <taxon>Rhodospirillales</taxon>
        <taxon>Rhodospirillaceae</taxon>
        <taxon>Ferruginivarius</taxon>
    </lineage>
</organism>
<dbReference type="Proteomes" id="UP000253941">
    <property type="component" value="Unassembled WGS sequence"/>
</dbReference>
<comment type="caution">
    <text evidence="4">The sequence shown here is derived from an EMBL/GenBank/DDBJ whole genome shotgun (WGS) entry which is preliminary data.</text>
</comment>
<dbReference type="InterPro" id="IPR042183">
    <property type="entry name" value="MmgE/PrpD_sf_1"/>
</dbReference>
<evidence type="ECO:0000313" key="5">
    <source>
        <dbReference type="Proteomes" id="UP000253941"/>
    </source>
</evidence>
<dbReference type="InterPro" id="IPR036148">
    <property type="entry name" value="MmgE/PrpD_sf"/>
</dbReference>
<dbReference type="RefSeq" id="WP_114582222.1">
    <property type="nucleotide sequence ID" value="NZ_QPMH01000008.1"/>
</dbReference>
<feature type="domain" description="MmgE/PrpD N-terminal" evidence="2">
    <location>
        <begin position="23"/>
        <end position="255"/>
    </location>
</feature>
<evidence type="ECO:0000259" key="3">
    <source>
        <dbReference type="Pfam" id="PF19305"/>
    </source>
</evidence>
<dbReference type="EMBL" id="QPMH01000008">
    <property type="protein sequence ID" value="RDD61978.1"/>
    <property type="molecule type" value="Genomic_DNA"/>
</dbReference>
<dbReference type="SUPFAM" id="SSF103378">
    <property type="entry name" value="2-methylcitrate dehydratase PrpD"/>
    <property type="match status" value="1"/>
</dbReference>
<evidence type="ECO:0000256" key="1">
    <source>
        <dbReference type="ARBA" id="ARBA00006174"/>
    </source>
</evidence>
<feature type="domain" description="MmgE/PrpD C-terminal" evidence="3">
    <location>
        <begin position="280"/>
        <end position="453"/>
    </location>
</feature>
<dbReference type="PANTHER" id="PTHR16943:SF8">
    <property type="entry name" value="2-METHYLCITRATE DEHYDRATASE"/>
    <property type="match status" value="1"/>
</dbReference>
<sequence>MRDTAAALPADGDQVSLSAGLWDMLAAIRPGDIPASARERVRLCVLDTIGVALAAAARGVGTAGAKVARPEHAGATVWGSGFTARAQDAALANGILAHALDFDDTHPEAIMHTSAIIVPAALAVAEEERLSGDALVAALVAGYEAAARLGRAAPGAFQENGFQATAVLGVFAATVAVGHLRGVSHETARNAMGLAGSMASGLMEYLSDGSDAKQMHCGWAAQSAIRAVDLARAGLTGPARVLEGRFGVYRSFTRREAKVEEILAPFRPRFEVERMAPKPYPACLCVHAGIDAMLALRRSGAFQPDNPDNIAEIICEVPQWYVNLVLEPLDKKMHPRTPYEARFSLPYCLARAAVDGRVGLDSFGKDRLTDSGIAALAQRVSYKVRQFDEFPEAFPAVVTLRTADGHERSHAELYNRGSERNPMSRAEIEAKFADAVGDSLSQDQARAVITAIQTLSGMPTLNDLSAVLRQAVPAV</sequence>
<dbReference type="Pfam" id="PF03972">
    <property type="entry name" value="MmgE_PrpD_N"/>
    <property type="match status" value="1"/>
</dbReference>
<dbReference type="InterPro" id="IPR045336">
    <property type="entry name" value="MmgE_PrpD_N"/>
</dbReference>
<gene>
    <name evidence="4" type="ORF">DRB17_10880</name>
</gene>
<dbReference type="Gene3D" id="1.10.4100.10">
    <property type="entry name" value="2-methylcitrate dehydratase PrpD"/>
    <property type="match status" value="1"/>
</dbReference>
<evidence type="ECO:0000313" key="4">
    <source>
        <dbReference type="EMBL" id="RDD61978.1"/>
    </source>
</evidence>
<keyword evidence="5" id="KW-1185">Reference proteome</keyword>
<dbReference type="Gene3D" id="3.30.1330.120">
    <property type="entry name" value="2-methylcitrate dehydratase PrpD"/>
    <property type="match status" value="1"/>
</dbReference>
<dbReference type="Pfam" id="PF19305">
    <property type="entry name" value="MmgE_PrpD_C"/>
    <property type="match status" value="1"/>
</dbReference>
<reference evidence="4 5" key="1">
    <citation type="submission" date="2018-07" db="EMBL/GenBank/DDBJ databases">
        <title>Venubactetium sediminum gen. nov., sp. nov., isolated from a marine solar saltern.</title>
        <authorList>
            <person name="Wang S."/>
        </authorList>
    </citation>
    <scope>NUCLEOTIDE SEQUENCE [LARGE SCALE GENOMIC DNA]</scope>
    <source>
        <strain evidence="4 5">WD2A32</strain>
    </source>
</reference>
<evidence type="ECO:0000259" key="2">
    <source>
        <dbReference type="Pfam" id="PF03972"/>
    </source>
</evidence>
<dbReference type="InterPro" id="IPR042188">
    <property type="entry name" value="MmgE/PrpD_sf_2"/>
</dbReference>